<dbReference type="AlphaFoldDB" id="A0AAN7XBH5"/>
<reference evidence="1 2" key="1">
    <citation type="journal article" date="2023" name="Genes (Basel)">
        <title>Chromosome-Level Genome Assembly and Circadian Gene Repertoire of the Patagonia Blennie Eleginops maclovinus-The Closest Ancestral Proxy of Antarctic Cryonotothenioids.</title>
        <authorList>
            <person name="Cheng C.C."/>
            <person name="Rivera-Colon A.G."/>
            <person name="Minhas B.F."/>
            <person name="Wilson L."/>
            <person name="Rayamajhi N."/>
            <person name="Vargas-Chacoff L."/>
            <person name="Catchen J.M."/>
        </authorList>
    </citation>
    <scope>NUCLEOTIDE SEQUENCE [LARGE SCALE GENOMIC DNA]</scope>
    <source>
        <strain evidence="1">JMC-PN-2008</strain>
    </source>
</reference>
<dbReference type="EMBL" id="JAUZQC010000016">
    <property type="protein sequence ID" value="KAK5857887.1"/>
    <property type="molecule type" value="Genomic_DNA"/>
</dbReference>
<protein>
    <submittedName>
        <fullName evidence="1">Uncharacterized protein</fullName>
    </submittedName>
</protein>
<accession>A0AAN7XBH5</accession>
<evidence type="ECO:0000313" key="1">
    <source>
        <dbReference type="EMBL" id="KAK5857887.1"/>
    </source>
</evidence>
<keyword evidence="2" id="KW-1185">Reference proteome</keyword>
<comment type="caution">
    <text evidence="1">The sequence shown here is derived from an EMBL/GenBank/DDBJ whole genome shotgun (WGS) entry which is preliminary data.</text>
</comment>
<dbReference type="Proteomes" id="UP001346869">
    <property type="component" value="Unassembled WGS sequence"/>
</dbReference>
<proteinExistence type="predicted"/>
<evidence type="ECO:0000313" key="2">
    <source>
        <dbReference type="Proteomes" id="UP001346869"/>
    </source>
</evidence>
<reference evidence="1 2" key="2">
    <citation type="journal article" date="2023" name="Mol. Biol. Evol.">
        <title>Genomics of Secondarily Temperate Adaptation in the Only Non-Antarctic Icefish.</title>
        <authorList>
            <person name="Rivera-Colon A.G."/>
            <person name="Rayamajhi N."/>
            <person name="Minhas B.F."/>
            <person name="Madrigal G."/>
            <person name="Bilyk K.T."/>
            <person name="Yoon V."/>
            <person name="Hune M."/>
            <person name="Gregory S."/>
            <person name="Cheng C.H.C."/>
            <person name="Catchen J.M."/>
        </authorList>
    </citation>
    <scope>NUCLEOTIDE SEQUENCE [LARGE SCALE GENOMIC DNA]</scope>
    <source>
        <strain evidence="1">JMC-PN-2008</strain>
    </source>
</reference>
<gene>
    <name evidence="1" type="ORF">PBY51_011099</name>
</gene>
<sequence length="76" mass="8566">MREYHSPLPPRHVLQTSKTTAPLLTDWSQDDTWWLDSPSETSRQVQESFAALGCVMPRAEINRLCGLEQVVAAVNV</sequence>
<name>A0AAN7XBH5_ELEMC</name>
<organism evidence="1 2">
    <name type="scientific">Eleginops maclovinus</name>
    <name type="common">Patagonian blennie</name>
    <name type="synonym">Eleginus maclovinus</name>
    <dbReference type="NCBI Taxonomy" id="56733"/>
    <lineage>
        <taxon>Eukaryota</taxon>
        <taxon>Metazoa</taxon>
        <taxon>Chordata</taxon>
        <taxon>Craniata</taxon>
        <taxon>Vertebrata</taxon>
        <taxon>Euteleostomi</taxon>
        <taxon>Actinopterygii</taxon>
        <taxon>Neopterygii</taxon>
        <taxon>Teleostei</taxon>
        <taxon>Neoteleostei</taxon>
        <taxon>Acanthomorphata</taxon>
        <taxon>Eupercaria</taxon>
        <taxon>Perciformes</taxon>
        <taxon>Notothenioidei</taxon>
        <taxon>Eleginopidae</taxon>
        <taxon>Eleginops</taxon>
    </lineage>
</organism>